<keyword evidence="6 10" id="KW-1133">Transmembrane helix</keyword>
<dbReference type="GO" id="GO:0012505">
    <property type="term" value="C:endomembrane system"/>
    <property type="evidence" value="ECO:0007669"/>
    <property type="project" value="TreeGrafter"/>
</dbReference>
<dbReference type="PROSITE" id="PS50089">
    <property type="entry name" value="ZF_RING_2"/>
    <property type="match status" value="1"/>
</dbReference>
<evidence type="ECO:0000256" key="6">
    <source>
        <dbReference type="ARBA" id="ARBA00022989"/>
    </source>
</evidence>
<protein>
    <recommendedName>
        <fullName evidence="11">RING-type domain-containing protein</fullName>
    </recommendedName>
</protein>
<dbReference type="InterPro" id="IPR011016">
    <property type="entry name" value="Znf_RING-CH"/>
</dbReference>
<feature type="transmembrane region" description="Helical" evidence="10">
    <location>
        <begin position="402"/>
        <end position="428"/>
    </location>
</feature>
<dbReference type="SMART" id="SM00744">
    <property type="entry name" value="RINGv"/>
    <property type="match status" value="1"/>
</dbReference>
<feature type="transmembrane region" description="Helical" evidence="10">
    <location>
        <begin position="375"/>
        <end position="395"/>
    </location>
</feature>
<dbReference type="GO" id="GO:0036503">
    <property type="term" value="P:ERAD pathway"/>
    <property type="evidence" value="ECO:0007669"/>
    <property type="project" value="TreeGrafter"/>
</dbReference>
<feature type="transmembrane region" description="Helical" evidence="10">
    <location>
        <begin position="82"/>
        <end position="99"/>
    </location>
</feature>
<feature type="transmembrane region" description="Helical" evidence="10">
    <location>
        <begin position="111"/>
        <end position="132"/>
    </location>
</feature>
<evidence type="ECO:0000256" key="9">
    <source>
        <dbReference type="SAM" id="MobiDB-lite"/>
    </source>
</evidence>
<dbReference type="InterPro" id="IPR001841">
    <property type="entry name" value="Znf_RING"/>
</dbReference>
<comment type="subcellular location">
    <subcellularLocation>
        <location evidence="1">Membrane</location>
        <topology evidence="1">Multi-pass membrane protein</topology>
    </subcellularLocation>
</comment>
<evidence type="ECO:0000256" key="2">
    <source>
        <dbReference type="ARBA" id="ARBA00022692"/>
    </source>
</evidence>
<evidence type="ECO:0000256" key="7">
    <source>
        <dbReference type="ARBA" id="ARBA00023136"/>
    </source>
</evidence>
<proteinExistence type="predicted"/>
<dbReference type="InterPro" id="IPR013083">
    <property type="entry name" value="Znf_RING/FYVE/PHD"/>
</dbReference>
<feature type="transmembrane region" description="Helical" evidence="10">
    <location>
        <begin position="333"/>
        <end position="355"/>
    </location>
</feature>
<accession>A0A914B526</accession>
<dbReference type="GO" id="GO:0043161">
    <property type="term" value="P:proteasome-mediated ubiquitin-dependent protein catabolic process"/>
    <property type="evidence" value="ECO:0007669"/>
    <property type="project" value="TreeGrafter"/>
</dbReference>
<dbReference type="Pfam" id="PF13923">
    <property type="entry name" value="zf-C3HC4_2"/>
    <property type="match status" value="1"/>
</dbReference>
<feature type="transmembrane region" description="Helical" evidence="10">
    <location>
        <begin position="55"/>
        <end position="75"/>
    </location>
</feature>
<keyword evidence="5" id="KW-0862">Zinc</keyword>
<dbReference type="RefSeq" id="XP_038071049.1">
    <property type="nucleotide sequence ID" value="XM_038215121.1"/>
</dbReference>
<feature type="region of interest" description="Disordered" evidence="9">
    <location>
        <begin position="578"/>
        <end position="607"/>
    </location>
</feature>
<dbReference type="GO" id="GO:0061630">
    <property type="term" value="F:ubiquitin protein ligase activity"/>
    <property type="evidence" value="ECO:0007669"/>
    <property type="project" value="TreeGrafter"/>
</dbReference>
<feature type="transmembrane region" description="Helical" evidence="10">
    <location>
        <begin position="448"/>
        <end position="469"/>
    </location>
</feature>
<dbReference type="OrthoDB" id="4752984at2759"/>
<keyword evidence="13" id="KW-1185">Reference proteome</keyword>
<dbReference type="SMART" id="SM00184">
    <property type="entry name" value="RING"/>
    <property type="match status" value="1"/>
</dbReference>
<keyword evidence="4 8" id="KW-0863">Zinc-finger</keyword>
<dbReference type="CTD" id="153830"/>
<dbReference type="SUPFAM" id="SSF57850">
    <property type="entry name" value="RING/U-box"/>
    <property type="match status" value="1"/>
</dbReference>
<reference evidence="12" key="1">
    <citation type="submission" date="2022-11" db="UniProtKB">
        <authorList>
            <consortium name="EnsemblMetazoa"/>
        </authorList>
    </citation>
    <scope>IDENTIFICATION</scope>
</reference>
<evidence type="ECO:0000313" key="13">
    <source>
        <dbReference type="Proteomes" id="UP000887568"/>
    </source>
</evidence>
<dbReference type="Gene3D" id="3.30.40.10">
    <property type="entry name" value="Zinc/RING finger domain, C3HC4 (zinc finger)"/>
    <property type="match status" value="1"/>
</dbReference>
<evidence type="ECO:0000256" key="5">
    <source>
        <dbReference type="ARBA" id="ARBA00022833"/>
    </source>
</evidence>
<feature type="transmembrane region" description="Helical" evidence="10">
    <location>
        <begin position="277"/>
        <end position="293"/>
    </location>
</feature>
<keyword evidence="2 10" id="KW-0812">Transmembrane</keyword>
<feature type="domain" description="RING-type" evidence="11">
    <location>
        <begin position="531"/>
        <end position="569"/>
    </location>
</feature>
<dbReference type="CDD" id="cd16476">
    <property type="entry name" value="RING-H2_RNF139-like"/>
    <property type="match status" value="1"/>
</dbReference>
<keyword evidence="3" id="KW-0479">Metal-binding</keyword>
<evidence type="ECO:0000259" key="11">
    <source>
        <dbReference type="PROSITE" id="PS50089"/>
    </source>
</evidence>
<organism evidence="12 13">
    <name type="scientific">Patiria miniata</name>
    <name type="common">Bat star</name>
    <name type="synonym">Asterina miniata</name>
    <dbReference type="NCBI Taxonomy" id="46514"/>
    <lineage>
        <taxon>Eukaryota</taxon>
        <taxon>Metazoa</taxon>
        <taxon>Echinodermata</taxon>
        <taxon>Eleutherozoa</taxon>
        <taxon>Asterozoa</taxon>
        <taxon>Asteroidea</taxon>
        <taxon>Valvatacea</taxon>
        <taxon>Valvatida</taxon>
        <taxon>Asterinidae</taxon>
        <taxon>Patiria</taxon>
    </lineage>
</organism>
<evidence type="ECO:0000256" key="10">
    <source>
        <dbReference type="SAM" id="Phobius"/>
    </source>
</evidence>
<dbReference type="GO" id="GO:0008270">
    <property type="term" value="F:zinc ion binding"/>
    <property type="evidence" value="ECO:0007669"/>
    <property type="project" value="UniProtKB-KW"/>
</dbReference>
<dbReference type="Pfam" id="PF13705">
    <property type="entry name" value="TRC8_N"/>
    <property type="match status" value="1"/>
</dbReference>
<dbReference type="PANTHER" id="PTHR22763:SF191">
    <property type="entry name" value="RING FINGER PROTEIN 145 HOMOLOG"/>
    <property type="match status" value="1"/>
</dbReference>
<dbReference type="OMA" id="SPWKHFR"/>
<evidence type="ECO:0000313" key="12">
    <source>
        <dbReference type="EnsemblMetazoa" id="XP_038071049.1"/>
    </source>
</evidence>
<dbReference type="InterPro" id="IPR050731">
    <property type="entry name" value="HRD1_E3_ubiq-ligases"/>
</dbReference>
<keyword evidence="7 10" id="KW-0472">Membrane</keyword>
<feature type="transmembrane region" description="Helical" evidence="10">
    <location>
        <begin position="222"/>
        <end position="241"/>
    </location>
</feature>
<evidence type="ECO:0000256" key="1">
    <source>
        <dbReference type="ARBA" id="ARBA00004141"/>
    </source>
</evidence>
<dbReference type="PANTHER" id="PTHR22763">
    <property type="entry name" value="RING ZINC FINGER PROTEIN"/>
    <property type="match status" value="1"/>
</dbReference>
<sequence length="607" mass="68959">MEISSRQLHIWRFSNVVLRLPSVFILEAIHNLRRGRKIRGTVESLASGWELEPHAVTIGSQFLGYFVVFLLHALPLRMLIKLYKFIVVGLLLLAAHLLSDYSLSRETTVPQSSLVSAVTFTLAEVVISLTCARLMGTKHVWAFAAYTLPQIAKLSGLPLDVQESAHEVAQVLTLTEVTLFTLRHVLVPFRLALIGYKTLQEYSELYGIVSVIFALYNRFFVPMLYLIFWLVLFVHRLYVYYSTKDRRIVGEHWVLVIFAAIADCCESPWSLVGLCYTVSYTAFLVLFLCKLYLKGFSSLGGETFLHRGWTEGITVMLLAMETGLLELKKLERILLLSVLMYIALSSTIQSVYEILDPVLLALAASNNPSPWKHFRALSMCVALMAAPLYLSYMLFVVFEAQLWLMIIVSSCLLTTIQTLGSLTIYLLFMADHRRATPWESLDDLVYGIHAMCHVMEFGIALSVLFYGGMESFHSDYNLFGAAIILIHCYFNVFQRAQAGWQSFLTRRDAVRKINSLPSATKGELSSLRDVCVICFEEMTFAKVTPCKHYFHSVCLRRWLYVQDKCPLCHKSILPEMPQPPQGIEEPREELPWQPHPDLGQGDGMMAL</sequence>
<evidence type="ECO:0000256" key="4">
    <source>
        <dbReference type="ARBA" id="ARBA00022771"/>
    </source>
</evidence>
<dbReference type="GeneID" id="119739962"/>
<feature type="transmembrane region" description="Helical" evidence="10">
    <location>
        <begin position="476"/>
        <end position="493"/>
    </location>
</feature>
<name>A0A914B526_PATMI</name>
<dbReference type="EnsemblMetazoa" id="XM_038215121.1">
    <property type="protein sequence ID" value="XP_038071049.1"/>
    <property type="gene ID" value="LOC119739962"/>
</dbReference>
<evidence type="ECO:0000256" key="3">
    <source>
        <dbReference type="ARBA" id="ARBA00022723"/>
    </source>
</evidence>
<dbReference type="InterPro" id="IPR025754">
    <property type="entry name" value="TRC8_N_dom"/>
</dbReference>
<evidence type="ECO:0000256" key="8">
    <source>
        <dbReference type="PROSITE-ProRule" id="PRU00175"/>
    </source>
</evidence>
<dbReference type="AlphaFoldDB" id="A0A914B526"/>
<dbReference type="GO" id="GO:0016020">
    <property type="term" value="C:membrane"/>
    <property type="evidence" value="ECO:0007669"/>
    <property type="project" value="UniProtKB-SubCell"/>
</dbReference>
<dbReference type="Proteomes" id="UP000887568">
    <property type="component" value="Unplaced"/>
</dbReference>